<dbReference type="AlphaFoldDB" id="A0A0E9XRN7"/>
<proteinExistence type="predicted"/>
<evidence type="ECO:0000313" key="1">
    <source>
        <dbReference type="EMBL" id="JAI05403.1"/>
    </source>
</evidence>
<protein>
    <submittedName>
        <fullName evidence="1">Uncharacterized protein</fullName>
    </submittedName>
</protein>
<dbReference type="EMBL" id="GBXM01003175">
    <property type="protein sequence ID" value="JAI05403.1"/>
    <property type="molecule type" value="Transcribed_RNA"/>
</dbReference>
<reference evidence="1" key="2">
    <citation type="journal article" date="2015" name="Fish Shellfish Immunol.">
        <title>Early steps in the European eel (Anguilla anguilla)-Vibrio vulnificus interaction in the gills: Role of the RtxA13 toxin.</title>
        <authorList>
            <person name="Callol A."/>
            <person name="Pajuelo D."/>
            <person name="Ebbesson L."/>
            <person name="Teles M."/>
            <person name="MacKenzie S."/>
            <person name="Amaro C."/>
        </authorList>
    </citation>
    <scope>NUCLEOTIDE SEQUENCE</scope>
</reference>
<reference evidence="1" key="1">
    <citation type="submission" date="2014-11" db="EMBL/GenBank/DDBJ databases">
        <authorList>
            <person name="Amaro Gonzalez C."/>
        </authorList>
    </citation>
    <scope>NUCLEOTIDE SEQUENCE</scope>
</reference>
<name>A0A0E9XRN7_ANGAN</name>
<accession>A0A0E9XRN7</accession>
<organism evidence="1">
    <name type="scientific">Anguilla anguilla</name>
    <name type="common">European freshwater eel</name>
    <name type="synonym">Muraena anguilla</name>
    <dbReference type="NCBI Taxonomy" id="7936"/>
    <lineage>
        <taxon>Eukaryota</taxon>
        <taxon>Metazoa</taxon>
        <taxon>Chordata</taxon>
        <taxon>Craniata</taxon>
        <taxon>Vertebrata</taxon>
        <taxon>Euteleostomi</taxon>
        <taxon>Actinopterygii</taxon>
        <taxon>Neopterygii</taxon>
        <taxon>Teleostei</taxon>
        <taxon>Anguilliformes</taxon>
        <taxon>Anguillidae</taxon>
        <taxon>Anguilla</taxon>
    </lineage>
</organism>
<sequence length="38" mass="4668">MAQYLFIFINKNTCLFSHYKTCFFYIIGLVFEQFCLFL</sequence>